<dbReference type="InterPro" id="IPR057326">
    <property type="entry name" value="KR_dom"/>
</dbReference>
<evidence type="ECO:0000313" key="6">
    <source>
        <dbReference type="Proteomes" id="UP000562124"/>
    </source>
</evidence>
<dbReference type="PANTHER" id="PTHR44196:SF1">
    <property type="entry name" value="DEHYDROGENASE_REDUCTASE SDR FAMILY MEMBER 7B"/>
    <property type="match status" value="1"/>
</dbReference>
<evidence type="ECO:0000259" key="4">
    <source>
        <dbReference type="SMART" id="SM00822"/>
    </source>
</evidence>
<dbReference type="InterPro" id="IPR020904">
    <property type="entry name" value="Sc_DH/Rdtase_CS"/>
</dbReference>
<organism evidence="5 6">
    <name type="scientific">Cellulomonas fimi</name>
    <dbReference type="NCBI Taxonomy" id="1708"/>
    <lineage>
        <taxon>Bacteria</taxon>
        <taxon>Bacillati</taxon>
        <taxon>Actinomycetota</taxon>
        <taxon>Actinomycetes</taxon>
        <taxon>Micrococcales</taxon>
        <taxon>Cellulomonadaceae</taxon>
        <taxon>Cellulomonas</taxon>
    </lineage>
</organism>
<feature type="compositionally biased region" description="Basic residues" evidence="3">
    <location>
        <begin position="347"/>
        <end position="357"/>
    </location>
</feature>
<evidence type="ECO:0000256" key="2">
    <source>
        <dbReference type="ARBA" id="ARBA00023002"/>
    </source>
</evidence>
<protein>
    <submittedName>
        <fullName evidence="5">SDR family NAD(P)-dependent oxidoreductase</fullName>
    </submittedName>
</protein>
<keyword evidence="6" id="KW-1185">Reference proteome</keyword>
<name>A0A7Y0QHA4_CELFI</name>
<evidence type="ECO:0000313" key="5">
    <source>
        <dbReference type="EMBL" id="NMR19983.1"/>
    </source>
</evidence>
<dbReference type="PRINTS" id="PR00081">
    <property type="entry name" value="GDHRDH"/>
</dbReference>
<sequence length="357" mass="38419">MRRRRASRVVVVVGASSGIGRATAHLLARRGDTVVLASRSAGALADVARECRAALPARGEARVVVVPVDVAVRESVERLFEVTRERVGRIDAVVHAPAVVAYGHFEEIPGEVFDQVMAVNLLGTANVARAALRYFKAADEAGRRRRGGHLVVIGSLLGRIATPWMSPYVVSKWAVHGLARTLQAEVRHVRGVDVSMVYPGGVDTPIYSQAANFAGRVGRPPPPVDRPETVARAIVRTLDRPRREVSVGLANRFEAFGFRYLPAVFDWLVGPIMSRAGLSRTPTEPTTGNVFGPLPAGDAVHGQWGRHWLRGVGVGAVGVVVAGSGRWGSGRWGSGRWGSERWGTRRGLPRRTGARQG</sequence>
<dbReference type="AlphaFoldDB" id="A0A7Y0QHA4"/>
<feature type="region of interest" description="Disordered" evidence="3">
    <location>
        <begin position="338"/>
        <end position="357"/>
    </location>
</feature>
<dbReference type="GO" id="GO:0016020">
    <property type="term" value="C:membrane"/>
    <property type="evidence" value="ECO:0007669"/>
    <property type="project" value="TreeGrafter"/>
</dbReference>
<keyword evidence="2" id="KW-0560">Oxidoreductase</keyword>
<gene>
    <name evidence="5" type="ORF">HIR71_07055</name>
</gene>
<dbReference type="InterPro" id="IPR036291">
    <property type="entry name" value="NAD(P)-bd_dom_sf"/>
</dbReference>
<dbReference type="PROSITE" id="PS00061">
    <property type="entry name" value="ADH_SHORT"/>
    <property type="match status" value="1"/>
</dbReference>
<dbReference type="RefSeq" id="WP_169324366.1">
    <property type="nucleotide sequence ID" value="NZ_JABCJJ010000008.1"/>
</dbReference>
<comment type="caution">
    <text evidence="5">The sequence shown here is derived from an EMBL/GenBank/DDBJ whole genome shotgun (WGS) entry which is preliminary data.</text>
</comment>
<dbReference type="Proteomes" id="UP000562124">
    <property type="component" value="Unassembled WGS sequence"/>
</dbReference>
<reference evidence="5 6" key="1">
    <citation type="submission" date="2020-04" db="EMBL/GenBank/DDBJ databases">
        <title>Sequencing and Assembly of C. fimi.</title>
        <authorList>
            <person name="Ramsey A.R."/>
        </authorList>
    </citation>
    <scope>NUCLEOTIDE SEQUENCE [LARGE SCALE GENOMIC DNA]</scope>
    <source>
        <strain evidence="5 6">SB</strain>
    </source>
</reference>
<proteinExistence type="inferred from homology"/>
<comment type="similarity">
    <text evidence="1">Belongs to the short-chain dehydrogenases/reductases (SDR) family.</text>
</comment>
<accession>A0A7Y0QHA4</accession>
<dbReference type="EMBL" id="JABCJJ010000008">
    <property type="protein sequence ID" value="NMR19983.1"/>
    <property type="molecule type" value="Genomic_DNA"/>
</dbReference>
<evidence type="ECO:0000256" key="3">
    <source>
        <dbReference type="SAM" id="MobiDB-lite"/>
    </source>
</evidence>
<evidence type="ECO:0000256" key="1">
    <source>
        <dbReference type="ARBA" id="ARBA00006484"/>
    </source>
</evidence>
<dbReference type="PANTHER" id="PTHR44196">
    <property type="entry name" value="DEHYDROGENASE/REDUCTASE SDR FAMILY MEMBER 7B"/>
    <property type="match status" value="1"/>
</dbReference>
<dbReference type="InterPro" id="IPR002347">
    <property type="entry name" value="SDR_fam"/>
</dbReference>
<dbReference type="SMART" id="SM00822">
    <property type="entry name" value="PKS_KR"/>
    <property type="match status" value="1"/>
</dbReference>
<dbReference type="SUPFAM" id="SSF51735">
    <property type="entry name" value="NAD(P)-binding Rossmann-fold domains"/>
    <property type="match status" value="1"/>
</dbReference>
<dbReference type="GO" id="GO:0016491">
    <property type="term" value="F:oxidoreductase activity"/>
    <property type="evidence" value="ECO:0007669"/>
    <property type="project" value="UniProtKB-KW"/>
</dbReference>
<feature type="domain" description="Ketoreductase" evidence="4">
    <location>
        <begin position="8"/>
        <end position="163"/>
    </location>
</feature>
<dbReference type="Gene3D" id="3.40.50.720">
    <property type="entry name" value="NAD(P)-binding Rossmann-like Domain"/>
    <property type="match status" value="1"/>
</dbReference>
<dbReference type="Pfam" id="PF00106">
    <property type="entry name" value="adh_short"/>
    <property type="match status" value="1"/>
</dbReference>